<gene>
    <name evidence="1" type="ORF">P167DRAFT_538828</name>
</gene>
<dbReference type="Proteomes" id="UP000277580">
    <property type="component" value="Unassembled WGS sequence"/>
</dbReference>
<organism evidence="1 2">
    <name type="scientific">Morchella conica CCBAS932</name>
    <dbReference type="NCBI Taxonomy" id="1392247"/>
    <lineage>
        <taxon>Eukaryota</taxon>
        <taxon>Fungi</taxon>
        <taxon>Dikarya</taxon>
        <taxon>Ascomycota</taxon>
        <taxon>Pezizomycotina</taxon>
        <taxon>Pezizomycetes</taxon>
        <taxon>Pezizales</taxon>
        <taxon>Morchellaceae</taxon>
        <taxon>Morchella</taxon>
    </lineage>
</organism>
<keyword evidence="2" id="KW-1185">Reference proteome</keyword>
<accession>A0A3N4KIB2</accession>
<dbReference type="InParanoid" id="A0A3N4KIB2"/>
<dbReference type="AlphaFoldDB" id="A0A3N4KIB2"/>
<evidence type="ECO:0000313" key="2">
    <source>
        <dbReference type="Proteomes" id="UP000277580"/>
    </source>
</evidence>
<sequence>MGAACCGLPVCLDRSFAIWLTVQWVDCRIRIRYGLGESAWFSYMIWPENNPPLRRGVRCCYMRTTYYGRGIPGLRTEQAQDSSSTCGESGF</sequence>
<dbReference type="EMBL" id="ML119156">
    <property type="protein sequence ID" value="RPB09042.1"/>
    <property type="molecule type" value="Genomic_DNA"/>
</dbReference>
<name>A0A3N4KIB2_9PEZI</name>
<protein>
    <submittedName>
        <fullName evidence="1">Uncharacterized protein</fullName>
    </submittedName>
</protein>
<reference evidence="1 2" key="1">
    <citation type="journal article" date="2018" name="Nat. Ecol. Evol.">
        <title>Pezizomycetes genomes reveal the molecular basis of ectomycorrhizal truffle lifestyle.</title>
        <authorList>
            <person name="Murat C."/>
            <person name="Payen T."/>
            <person name="Noel B."/>
            <person name="Kuo A."/>
            <person name="Morin E."/>
            <person name="Chen J."/>
            <person name="Kohler A."/>
            <person name="Krizsan K."/>
            <person name="Balestrini R."/>
            <person name="Da Silva C."/>
            <person name="Montanini B."/>
            <person name="Hainaut M."/>
            <person name="Levati E."/>
            <person name="Barry K.W."/>
            <person name="Belfiori B."/>
            <person name="Cichocki N."/>
            <person name="Clum A."/>
            <person name="Dockter R.B."/>
            <person name="Fauchery L."/>
            <person name="Guy J."/>
            <person name="Iotti M."/>
            <person name="Le Tacon F."/>
            <person name="Lindquist E.A."/>
            <person name="Lipzen A."/>
            <person name="Malagnac F."/>
            <person name="Mello A."/>
            <person name="Molinier V."/>
            <person name="Miyauchi S."/>
            <person name="Poulain J."/>
            <person name="Riccioni C."/>
            <person name="Rubini A."/>
            <person name="Sitrit Y."/>
            <person name="Splivallo R."/>
            <person name="Traeger S."/>
            <person name="Wang M."/>
            <person name="Zifcakova L."/>
            <person name="Wipf D."/>
            <person name="Zambonelli A."/>
            <person name="Paolocci F."/>
            <person name="Nowrousian M."/>
            <person name="Ottonello S."/>
            <person name="Baldrian P."/>
            <person name="Spatafora J.W."/>
            <person name="Henrissat B."/>
            <person name="Nagy L.G."/>
            <person name="Aury J.M."/>
            <person name="Wincker P."/>
            <person name="Grigoriev I.V."/>
            <person name="Bonfante P."/>
            <person name="Martin F.M."/>
        </authorList>
    </citation>
    <scope>NUCLEOTIDE SEQUENCE [LARGE SCALE GENOMIC DNA]</scope>
    <source>
        <strain evidence="1 2">CCBAS932</strain>
    </source>
</reference>
<evidence type="ECO:0000313" key="1">
    <source>
        <dbReference type="EMBL" id="RPB09042.1"/>
    </source>
</evidence>
<proteinExistence type="predicted"/>